<evidence type="ECO:0000256" key="9">
    <source>
        <dbReference type="SAM" id="Phobius"/>
    </source>
</evidence>
<evidence type="ECO:0000256" key="6">
    <source>
        <dbReference type="ARBA" id="ARBA00023010"/>
    </source>
</evidence>
<evidence type="ECO:0000313" key="10">
    <source>
        <dbReference type="EMBL" id="CAB4605574.1"/>
    </source>
</evidence>
<dbReference type="EMBL" id="CAEZUO010000037">
    <property type="protein sequence ID" value="CAB4605574.1"/>
    <property type="molecule type" value="Genomic_DNA"/>
</dbReference>
<protein>
    <submittedName>
        <fullName evidence="11">Unannotated protein</fullName>
    </submittedName>
</protein>
<sequence>MVLAELIGWDIVIVLAIIALLFGGAKLPKLARSLGSAKGEFEKGLKEGEPSKASDSKATEATDKSDS</sequence>
<accession>A0A6J6JG25</accession>
<organism evidence="11">
    <name type="scientific">freshwater metagenome</name>
    <dbReference type="NCBI Taxonomy" id="449393"/>
    <lineage>
        <taxon>unclassified sequences</taxon>
        <taxon>metagenomes</taxon>
        <taxon>ecological metagenomes</taxon>
    </lineage>
</organism>
<keyword evidence="3 9" id="KW-0812">Transmembrane</keyword>
<evidence type="ECO:0000256" key="5">
    <source>
        <dbReference type="ARBA" id="ARBA00022989"/>
    </source>
</evidence>
<evidence type="ECO:0000256" key="7">
    <source>
        <dbReference type="ARBA" id="ARBA00023136"/>
    </source>
</evidence>
<dbReference type="InterPro" id="IPR003369">
    <property type="entry name" value="TatA/B/E"/>
</dbReference>
<reference evidence="11" key="1">
    <citation type="submission" date="2020-05" db="EMBL/GenBank/DDBJ databases">
        <authorList>
            <person name="Chiriac C."/>
            <person name="Salcher M."/>
            <person name="Ghai R."/>
            <person name="Kavagutti S V."/>
        </authorList>
    </citation>
    <scope>NUCLEOTIDE SEQUENCE</scope>
</reference>
<evidence type="ECO:0000256" key="3">
    <source>
        <dbReference type="ARBA" id="ARBA00022692"/>
    </source>
</evidence>
<dbReference type="PANTHER" id="PTHR42982:SF1">
    <property type="entry name" value="SEC-INDEPENDENT PROTEIN TRANSLOCASE PROTEIN TATA"/>
    <property type="match status" value="1"/>
</dbReference>
<name>A0A6J6JG25_9ZZZZ</name>
<keyword evidence="5 9" id="KW-1133">Transmembrane helix</keyword>
<keyword evidence="6" id="KW-0811">Translocation</keyword>
<gene>
    <name evidence="10" type="ORF">UFOPK1827_00938</name>
    <name evidence="11" type="ORF">UFOPK2000_01009</name>
    <name evidence="12" type="ORF">UFOPK3708_00347</name>
</gene>
<evidence type="ECO:0000256" key="1">
    <source>
        <dbReference type="ARBA" id="ARBA00004167"/>
    </source>
</evidence>
<evidence type="ECO:0000313" key="11">
    <source>
        <dbReference type="EMBL" id="CAB4635736.1"/>
    </source>
</evidence>
<feature type="region of interest" description="Disordered" evidence="8">
    <location>
        <begin position="41"/>
        <end position="67"/>
    </location>
</feature>
<proteinExistence type="predicted"/>
<dbReference type="PANTHER" id="PTHR42982">
    <property type="entry name" value="SEC-INDEPENDENT PROTEIN TRANSLOCASE PROTEIN TATA"/>
    <property type="match status" value="1"/>
</dbReference>
<dbReference type="Gene3D" id="1.20.5.3310">
    <property type="match status" value="1"/>
</dbReference>
<comment type="subcellular location">
    <subcellularLocation>
        <location evidence="1">Membrane</location>
        <topology evidence="1">Single-pass membrane protein</topology>
    </subcellularLocation>
</comment>
<dbReference type="GO" id="GO:0016020">
    <property type="term" value="C:membrane"/>
    <property type="evidence" value="ECO:0007669"/>
    <property type="project" value="UniProtKB-ARBA"/>
</dbReference>
<dbReference type="GO" id="GO:0015031">
    <property type="term" value="P:protein transport"/>
    <property type="evidence" value="ECO:0007669"/>
    <property type="project" value="UniProtKB-KW"/>
</dbReference>
<dbReference type="EMBL" id="CAEZVK010000107">
    <property type="protein sequence ID" value="CAB4635736.1"/>
    <property type="molecule type" value="Genomic_DNA"/>
</dbReference>
<dbReference type="Pfam" id="PF02416">
    <property type="entry name" value="TatA_B_E"/>
    <property type="match status" value="1"/>
</dbReference>
<evidence type="ECO:0000256" key="2">
    <source>
        <dbReference type="ARBA" id="ARBA00022448"/>
    </source>
</evidence>
<dbReference type="AlphaFoldDB" id="A0A6J6JG25"/>
<dbReference type="EMBL" id="CAFBNA010000010">
    <property type="protein sequence ID" value="CAB4922687.1"/>
    <property type="molecule type" value="Genomic_DNA"/>
</dbReference>
<evidence type="ECO:0000256" key="4">
    <source>
        <dbReference type="ARBA" id="ARBA00022927"/>
    </source>
</evidence>
<feature type="transmembrane region" description="Helical" evidence="9">
    <location>
        <begin position="6"/>
        <end position="25"/>
    </location>
</feature>
<evidence type="ECO:0000313" key="12">
    <source>
        <dbReference type="EMBL" id="CAB4922687.1"/>
    </source>
</evidence>
<keyword evidence="2" id="KW-0813">Transport</keyword>
<keyword evidence="7 9" id="KW-0472">Membrane</keyword>
<evidence type="ECO:0000256" key="8">
    <source>
        <dbReference type="SAM" id="MobiDB-lite"/>
    </source>
</evidence>
<keyword evidence="4" id="KW-0653">Protein transport</keyword>